<proteinExistence type="evidence at transcript level"/>
<dbReference type="EMBL" id="LR785098">
    <property type="protein sequence ID" value="CAB3245064.1"/>
    <property type="molecule type" value="mRNA"/>
</dbReference>
<dbReference type="InterPro" id="IPR001810">
    <property type="entry name" value="F-box_dom"/>
</dbReference>
<dbReference type="GO" id="GO:0031398">
    <property type="term" value="P:positive regulation of protein ubiquitination"/>
    <property type="evidence" value="ECO:0007669"/>
    <property type="project" value="TreeGrafter"/>
</dbReference>
<dbReference type="InterPro" id="IPR032675">
    <property type="entry name" value="LRR_dom_sf"/>
</dbReference>
<gene>
    <name evidence="2" type="primary">Fbxl12-002</name>
</gene>
<dbReference type="AlphaFoldDB" id="A0A6F9DD69"/>
<dbReference type="PANTHER" id="PTHR20933:SF4">
    <property type="entry name" value="F-BOX INVOLVED IN POLYQ PATHOGENESIS, ISOFORM A"/>
    <property type="match status" value="1"/>
</dbReference>
<dbReference type="Gene3D" id="3.80.10.10">
    <property type="entry name" value="Ribonuclease Inhibitor"/>
    <property type="match status" value="1"/>
</dbReference>
<reference evidence="2" key="1">
    <citation type="submission" date="2020-04" db="EMBL/GenBank/DDBJ databases">
        <authorList>
            <person name="Neveu A P."/>
        </authorList>
    </citation>
    <scope>NUCLEOTIDE SEQUENCE</scope>
    <source>
        <tissue evidence="2">Whole embryo</tissue>
    </source>
</reference>
<dbReference type="SUPFAM" id="SSF81383">
    <property type="entry name" value="F-box domain"/>
    <property type="match status" value="1"/>
</dbReference>
<evidence type="ECO:0000313" key="2">
    <source>
        <dbReference type="EMBL" id="CAB3245064.1"/>
    </source>
</evidence>
<dbReference type="SUPFAM" id="SSF52047">
    <property type="entry name" value="RNI-like"/>
    <property type="match status" value="1"/>
</dbReference>
<dbReference type="Gene3D" id="1.20.1280.50">
    <property type="match status" value="1"/>
</dbReference>
<accession>A0A6F9DD69</accession>
<dbReference type="Pfam" id="PF12937">
    <property type="entry name" value="F-box-like"/>
    <property type="match status" value="1"/>
</dbReference>
<dbReference type="SMART" id="SM00256">
    <property type="entry name" value="FBOX"/>
    <property type="match status" value="1"/>
</dbReference>
<name>A0A6F9DD69_9ASCI</name>
<feature type="domain" description="F-box" evidence="1">
    <location>
        <begin position="3"/>
        <end position="49"/>
    </location>
</feature>
<evidence type="ECO:0000259" key="1">
    <source>
        <dbReference type="PROSITE" id="PS50181"/>
    </source>
</evidence>
<sequence>MHDIGIFNVPDNIMVEILSHFHVRELLVLSRVCKHWQKLISDRWLWKTVQFSPSPIKKVSLGKIVRRYFSQSTQSVDICGKWTHRHHRTYAYALSNTVLDAITLKSPNLTTFKIEDENLKDVRLQLLPSGLKHLSFTSCEIPLSSFQDCSNKFNQLQSLCFRRCPSMTEKHLKCFGKLEKLERLEFYGCYRIDHDAVQVITTNFPNLHTLVMVGCAWCNDQSCRDIATRLNKLRSFEMEEWLDLTQTGVDYLLRHSKHLKFFSNKCKQLNNGGLAIHGSRVDV</sequence>
<organism evidence="2">
    <name type="scientific">Phallusia mammillata</name>
    <dbReference type="NCBI Taxonomy" id="59560"/>
    <lineage>
        <taxon>Eukaryota</taxon>
        <taxon>Metazoa</taxon>
        <taxon>Chordata</taxon>
        <taxon>Tunicata</taxon>
        <taxon>Ascidiacea</taxon>
        <taxon>Phlebobranchia</taxon>
        <taxon>Ascidiidae</taxon>
        <taxon>Phallusia</taxon>
    </lineage>
</organism>
<dbReference type="InterPro" id="IPR036047">
    <property type="entry name" value="F-box-like_dom_sf"/>
</dbReference>
<dbReference type="PANTHER" id="PTHR20933">
    <property type="entry name" value="F-BOX ONLY PROTEIN 33"/>
    <property type="match status" value="1"/>
</dbReference>
<dbReference type="PROSITE" id="PS50181">
    <property type="entry name" value="FBOX"/>
    <property type="match status" value="1"/>
</dbReference>
<protein>
    <submittedName>
        <fullName evidence="2">F-box/LRR-repeat protein 12-like</fullName>
    </submittedName>
</protein>